<dbReference type="KEGG" id="bbel:109462599"/>
<evidence type="ECO:0000256" key="2">
    <source>
        <dbReference type="SAM" id="SignalP"/>
    </source>
</evidence>
<keyword evidence="1" id="KW-1133">Transmembrane helix</keyword>
<dbReference type="OrthoDB" id="10010275at2759"/>
<dbReference type="AlphaFoldDB" id="A0A6P4Y7J8"/>
<dbReference type="GeneID" id="109462599"/>
<gene>
    <name evidence="4" type="primary">LOC109462599</name>
</gene>
<organism evidence="3 4">
    <name type="scientific">Branchiostoma belcheri</name>
    <name type="common">Amphioxus</name>
    <dbReference type="NCBI Taxonomy" id="7741"/>
    <lineage>
        <taxon>Eukaryota</taxon>
        <taxon>Metazoa</taxon>
        <taxon>Chordata</taxon>
        <taxon>Cephalochordata</taxon>
        <taxon>Leptocardii</taxon>
        <taxon>Amphioxiformes</taxon>
        <taxon>Branchiostomatidae</taxon>
        <taxon>Branchiostoma</taxon>
    </lineage>
</organism>
<keyword evidence="3" id="KW-1185">Reference proteome</keyword>
<keyword evidence="1" id="KW-0812">Transmembrane</keyword>
<evidence type="ECO:0000313" key="3">
    <source>
        <dbReference type="Proteomes" id="UP000515135"/>
    </source>
</evidence>
<name>A0A6P4Y7J8_BRABE</name>
<reference evidence="4" key="1">
    <citation type="submission" date="2025-08" db="UniProtKB">
        <authorList>
            <consortium name="RefSeq"/>
        </authorList>
    </citation>
    <scope>IDENTIFICATION</scope>
    <source>
        <tissue evidence="4">Gonad</tissue>
    </source>
</reference>
<evidence type="ECO:0000256" key="1">
    <source>
        <dbReference type="SAM" id="Phobius"/>
    </source>
</evidence>
<dbReference type="RefSeq" id="XP_019614722.1">
    <property type="nucleotide sequence ID" value="XM_019759163.1"/>
</dbReference>
<dbReference type="Proteomes" id="UP000515135">
    <property type="component" value="Unplaced"/>
</dbReference>
<feature type="chain" id="PRO_5027761931" evidence="2">
    <location>
        <begin position="30"/>
        <end position="154"/>
    </location>
</feature>
<feature type="transmembrane region" description="Helical" evidence="1">
    <location>
        <begin position="103"/>
        <end position="129"/>
    </location>
</feature>
<keyword evidence="1" id="KW-0472">Membrane</keyword>
<protein>
    <submittedName>
        <fullName evidence="4">Uncharacterized protein LOC109462599 isoform X1</fullName>
    </submittedName>
</protein>
<proteinExistence type="predicted"/>
<accession>A0A6P4Y7J8</accession>
<evidence type="ECO:0000313" key="4">
    <source>
        <dbReference type="RefSeq" id="XP_019614722.1"/>
    </source>
</evidence>
<feature type="signal peptide" evidence="2">
    <location>
        <begin position="1"/>
        <end position="29"/>
    </location>
</feature>
<sequence length="154" mass="17231">MAAHRLFRVAFLQVFLAVWILDLFLGCEGTSLGGAWKQKDGTEQPFPQGNAELVDYDVRIKRQAPSNVTVMNPTAVPEPGTGVTTDTPDMTLLDYIMEQGTVWPFWVVFGATGGVVVIFLAVFICRVATRKEETAEERMKRIQMQKQLDSNSYI</sequence>
<keyword evidence="2" id="KW-0732">Signal</keyword>